<dbReference type="eggNOG" id="COG0583">
    <property type="taxonomic scope" value="Bacteria"/>
</dbReference>
<evidence type="ECO:0000259" key="5">
    <source>
        <dbReference type="PROSITE" id="PS50931"/>
    </source>
</evidence>
<dbReference type="InterPro" id="IPR000847">
    <property type="entry name" value="LysR_HTH_N"/>
</dbReference>
<evidence type="ECO:0000256" key="3">
    <source>
        <dbReference type="ARBA" id="ARBA00023125"/>
    </source>
</evidence>
<dbReference type="PANTHER" id="PTHR30537">
    <property type="entry name" value="HTH-TYPE TRANSCRIPTIONAL REGULATOR"/>
    <property type="match status" value="1"/>
</dbReference>
<evidence type="ECO:0000256" key="2">
    <source>
        <dbReference type="ARBA" id="ARBA00023015"/>
    </source>
</evidence>
<sequence>MRRTLPSLMALQCFEAAVRHLSFTRAAEELNLTQSAVSRQIRALEDFIGRPLFERVKQRLVLTVAGEAYAAAVQDVLDRAEAATLQLMAYSGEGGMLTIAMLPTFGSRWLVPRLGDFAARYPDIQLNLVTQVRPFDFDKVEADVAIHFGPALWPGAICHRLMGEDIVPVCAPALLGGRPHLDDVREILAYTLLQHTTRPQAWNDWLHAAGIEGLTGNEAGLLSGPRFEHFFMVIQAAVAGLGIAVLPHFLVEEELQSGRLVLALDKPVRSQHAYYLVHPATKADLYKVRVFREWLLEQAGREGMEPAASQSGAVAASA</sequence>
<dbReference type="EMBL" id="ACIS01000005">
    <property type="protein sequence ID" value="EEG08705.1"/>
    <property type="molecule type" value="Genomic_DNA"/>
</dbReference>
<reference evidence="6 7" key="1">
    <citation type="submission" date="2009-02" db="EMBL/GenBank/DDBJ databases">
        <title>Sequencing of the draft genome and assembly of Lutiella nitroferrum 2002.</title>
        <authorList>
            <consortium name="US DOE Joint Genome Institute (JGI-PGF)"/>
            <person name="Lucas S."/>
            <person name="Copeland A."/>
            <person name="Lapidus A."/>
            <person name="Glavina del Rio T."/>
            <person name="Tice H."/>
            <person name="Bruce D."/>
            <person name="Goodwin L."/>
            <person name="Pitluck S."/>
            <person name="Larimer F."/>
            <person name="Land M.L."/>
            <person name="Hauser L."/>
            <person name="Coates J.D."/>
        </authorList>
    </citation>
    <scope>NUCLEOTIDE SEQUENCE [LARGE SCALE GENOMIC DNA]</scope>
    <source>
        <strain evidence="6 7">2002</strain>
    </source>
</reference>
<dbReference type="GO" id="GO:0043565">
    <property type="term" value="F:sequence-specific DNA binding"/>
    <property type="evidence" value="ECO:0007669"/>
    <property type="project" value="TreeGrafter"/>
</dbReference>
<evidence type="ECO:0000313" key="7">
    <source>
        <dbReference type="Proteomes" id="UP000003165"/>
    </source>
</evidence>
<dbReference type="PROSITE" id="PS50931">
    <property type="entry name" value="HTH_LYSR"/>
    <property type="match status" value="1"/>
</dbReference>
<dbReference type="NCBIfam" id="NF008352">
    <property type="entry name" value="PRK11139.1"/>
    <property type="match status" value="1"/>
</dbReference>
<evidence type="ECO:0000256" key="1">
    <source>
        <dbReference type="ARBA" id="ARBA00009437"/>
    </source>
</evidence>
<keyword evidence="4" id="KW-0804">Transcription</keyword>
<feature type="domain" description="HTH lysR-type" evidence="5">
    <location>
        <begin position="6"/>
        <end position="63"/>
    </location>
</feature>
<dbReference type="InterPro" id="IPR036390">
    <property type="entry name" value="WH_DNA-bd_sf"/>
</dbReference>
<keyword evidence="7" id="KW-1185">Reference proteome</keyword>
<evidence type="ECO:0000313" key="6">
    <source>
        <dbReference type="EMBL" id="EEG08705.1"/>
    </source>
</evidence>
<evidence type="ECO:0000256" key="4">
    <source>
        <dbReference type="ARBA" id="ARBA00023163"/>
    </source>
</evidence>
<gene>
    <name evidence="6" type="ORF">FuraDRAFT_2213</name>
</gene>
<proteinExistence type="inferred from homology"/>
<dbReference type="GO" id="GO:0003700">
    <property type="term" value="F:DNA-binding transcription factor activity"/>
    <property type="evidence" value="ECO:0007669"/>
    <property type="project" value="InterPro"/>
</dbReference>
<dbReference type="PANTHER" id="PTHR30537:SF26">
    <property type="entry name" value="GLYCINE CLEAVAGE SYSTEM TRANSCRIPTIONAL ACTIVATOR"/>
    <property type="match status" value="1"/>
</dbReference>
<dbReference type="Gene3D" id="3.40.190.10">
    <property type="entry name" value="Periplasmic binding protein-like II"/>
    <property type="match status" value="2"/>
</dbReference>
<dbReference type="InterPro" id="IPR058163">
    <property type="entry name" value="LysR-type_TF_proteobact-type"/>
</dbReference>
<protein>
    <submittedName>
        <fullName evidence="6">Transcriptional regulator, LysR family</fullName>
    </submittedName>
</protein>
<comment type="caution">
    <text evidence="6">The sequence shown here is derived from an EMBL/GenBank/DDBJ whole genome shotgun (WGS) entry which is preliminary data.</text>
</comment>
<dbReference type="PRINTS" id="PR00039">
    <property type="entry name" value="HTHLYSR"/>
</dbReference>
<dbReference type="InterPro" id="IPR005119">
    <property type="entry name" value="LysR_subst-bd"/>
</dbReference>
<dbReference type="GO" id="GO:0006351">
    <property type="term" value="P:DNA-templated transcription"/>
    <property type="evidence" value="ECO:0007669"/>
    <property type="project" value="TreeGrafter"/>
</dbReference>
<dbReference type="FunFam" id="1.10.10.10:FF:000001">
    <property type="entry name" value="LysR family transcriptional regulator"/>
    <property type="match status" value="1"/>
</dbReference>
<dbReference type="InterPro" id="IPR036388">
    <property type="entry name" value="WH-like_DNA-bd_sf"/>
</dbReference>
<name>B9Z4C8_9NEIS</name>
<dbReference type="Pfam" id="PF03466">
    <property type="entry name" value="LysR_substrate"/>
    <property type="match status" value="1"/>
</dbReference>
<dbReference type="Gene3D" id="1.10.10.10">
    <property type="entry name" value="Winged helix-like DNA-binding domain superfamily/Winged helix DNA-binding domain"/>
    <property type="match status" value="1"/>
</dbReference>
<dbReference type="FunFam" id="3.40.190.10:FF:000017">
    <property type="entry name" value="Glycine cleavage system transcriptional activator"/>
    <property type="match status" value="1"/>
</dbReference>
<organism evidence="6 7">
    <name type="scientific">Pseudogulbenkiania ferrooxidans 2002</name>
    <dbReference type="NCBI Taxonomy" id="279714"/>
    <lineage>
        <taxon>Bacteria</taxon>
        <taxon>Pseudomonadati</taxon>
        <taxon>Pseudomonadota</taxon>
        <taxon>Betaproteobacteria</taxon>
        <taxon>Neisseriales</taxon>
        <taxon>Chromobacteriaceae</taxon>
        <taxon>Pseudogulbenkiania</taxon>
    </lineage>
</organism>
<keyword evidence="2" id="KW-0805">Transcription regulation</keyword>
<dbReference type="Proteomes" id="UP000003165">
    <property type="component" value="Unassembled WGS sequence"/>
</dbReference>
<dbReference type="SUPFAM" id="SSF46785">
    <property type="entry name" value="Winged helix' DNA-binding domain"/>
    <property type="match status" value="1"/>
</dbReference>
<dbReference type="RefSeq" id="WP_008954233.1">
    <property type="nucleotide sequence ID" value="NZ_ACIS01000005.1"/>
</dbReference>
<dbReference type="Pfam" id="PF00126">
    <property type="entry name" value="HTH_1"/>
    <property type="match status" value="1"/>
</dbReference>
<comment type="similarity">
    <text evidence="1">Belongs to the LysR transcriptional regulatory family.</text>
</comment>
<accession>B9Z4C8</accession>
<dbReference type="AlphaFoldDB" id="B9Z4C8"/>
<dbReference type="SUPFAM" id="SSF53850">
    <property type="entry name" value="Periplasmic binding protein-like II"/>
    <property type="match status" value="1"/>
</dbReference>
<dbReference type="CDD" id="cd08481">
    <property type="entry name" value="PBP2_GcdR_like"/>
    <property type="match status" value="1"/>
</dbReference>
<keyword evidence="3" id="KW-0238">DNA-binding</keyword>